<evidence type="ECO:0000259" key="6">
    <source>
        <dbReference type="PROSITE" id="PS50929"/>
    </source>
</evidence>
<dbReference type="AlphaFoldDB" id="A0A1Y1QY76"/>
<keyword evidence="2 5" id="KW-0812">Transmembrane</keyword>
<proteinExistence type="predicted"/>
<gene>
    <name evidence="7" type="ORF">BWK73_04060</name>
</gene>
<dbReference type="Gene3D" id="1.20.1560.10">
    <property type="entry name" value="ABC transporter type 1, transmembrane domain"/>
    <property type="match status" value="1"/>
</dbReference>
<feature type="transmembrane region" description="Helical" evidence="5">
    <location>
        <begin position="133"/>
        <end position="149"/>
    </location>
</feature>
<dbReference type="PROSITE" id="PS50929">
    <property type="entry name" value="ABC_TM1F"/>
    <property type="match status" value="1"/>
</dbReference>
<protein>
    <recommendedName>
        <fullName evidence="6">ABC transmembrane type-1 domain-containing protein</fullName>
    </recommendedName>
</protein>
<evidence type="ECO:0000256" key="4">
    <source>
        <dbReference type="ARBA" id="ARBA00023136"/>
    </source>
</evidence>
<feature type="domain" description="ABC transmembrane type-1" evidence="6">
    <location>
        <begin position="29"/>
        <end position="280"/>
    </location>
</feature>
<comment type="subcellular location">
    <subcellularLocation>
        <location evidence="1">Cell membrane</location>
        <topology evidence="1">Multi-pass membrane protein</topology>
    </subcellularLocation>
</comment>
<evidence type="ECO:0000313" key="7">
    <source>
        <dbReference type="EMBL" id="OQX16379.1"/>
    </source>
</evidence>
<keyword evidence="4 5" id="KW-0472">Membrane</keyword>
<feature type="transmembrane region" description="Helical" evidence="5">
    <location>
        <begin position="60"/>
        <end position="79"/>
    </location>
</feature>
<dbReference type="GO" id="GO:0140359">
    <property type="term" value="F:ABC-type transporter activity"/>
    <property type="evidence" value="ECO:0007669"/>
    <property type="project" value="InterPro"/>
</dbReference>
<dbReference type="InterPro" id="IPR011527">
    <property type="entry name" value="ABC1_TM_dom"/>
</dbReference>
<dbReference type="GO" id="GO:0005524">
    <property type="term" value="F:ATP binding"/>
    <property type="evidence" value="ECO:0007669"/>
    <property type="project" value="InterPro"/>
</dbReference>
<dbReference type="Pfam" id="PF13748">
    <property type="entry name" value="ABC_membrane_3"/>
    <property type="match status" value="1"/>
</dbReference>
<dbReference type="EMBL" id="MTEJ01000005">
    <property type="protein sequence ID" value="OQX16379.1"/>
    <property type="molecule type" value="Genomic_DNA"/>
</dbReference>
<dbReference type="Proteomes" id="UP000192491">
    <property type="component" value="Unassembled WGS sequence"/>
</dbReference>
<evidence type="ECO:0000256" key="1">
    <source>
        <dbReference type="ARBA" id="ARBA00004651"/>
    </source>
</evidence>
<evidence type="ECO:0000313" key="8">
    <source>
        <dbReference type="Proteomes" id="UP000192491"/>
    </source>
</evidence>
<organism evidence="7 8">
    <name type="scientific">Thiothrix lacustris</name>
    <dbReference type="NCBI Taxonomy" id="525917"/>
    <lineage>
        <taxon>Bacteria</taxon>
        <taxon>Pseudomonadati</taxon>
        <taxon>Pseudomonadota</taxon>
        <taxon>Gammaproteobacteria</taxon>
        <taxon>Thiotrichales</taxon>
        <taxon>Thiotrichaceae</taxon>
        <taxon>Thiothrix</taxon>
    </lineage>
</organism>
<feature type="transmembrane region" description="Helical" evidence="5">
    <location>
        <begin position="222"/>
        <end position="241"/>
    </location>
</feature>
<sequence>MPKKVIEPTTSKAISLPNLILRFKGRVSLTFLLVVFESLLDVFYPLFIGLAIDGLLQKSYTGVIQLAVLGVVSLLVGAIRRAYDTRVYAGIYCQIMPEMVLKEQERGSSVSKTSARSSLLTEFVEFLENSMPEIIRGIVSLVGILIMIAALNWEVFLACVGILLLIVVVYGISGKMNYRLNASYNNQLEHQVQALESKDMHLIQQHYSALMRWNIKLSDLENLNYVAIWIGVIALLVYTPITVVEGGTTSYGQVSSIFMYVFNYIAASIGFPLYIQQLIRLKEISGRLADN</sequence>
<comment type="caution">
    <text evidence="7">The sequence shown here is derived from an EMBL/GenBank/DDBJ whole genome shotgun (WGS) entry which is preliminary data.</text>
</comment>
<dbReference type="SUPFAM" id="SSF90123">
    <property type="entry name" value="ABC transporter transmembrane region"/>
    <property type="match status" value="1"/>
</dbReference>
<dbReference type="InterPro" id="IPR036640">
    <property type="entry name" value="ABC1_TM_sf"/>
</dbReference>
<evidence type="ECO:0000256" key="2">
    <source>
        <dbReference type="ARBA" id="ARBA00022692"/>
    </source>
</evidence>
<accession>A0A1Y1QY76</accession>
<evidence type="ECO:0000256" key="3">
    <source>
        <dbReference type="ARBA" id="ARBA00022989"/>
    </source>
</evidence>
<feature type="transmembrane region" description="Helical" evidence="5">
    <location>
        <begin position="253"/>
        <end position="275"/>
    </location>
</feature>
<evidence type="ECO:0000256" key="5">
    <source>
        <dbReference type="SAM" id="Phobius"/>
    </source>
</evidence>
<dbReference type="GO" id="GO:0005886">
    <property type="term" value="C:plasma membrane"/>
    <property type="evidence" value="ECO:0007669"/>
    <property type="project" value="UniProtKB-SubCell"/>
</dbReference>
<name>A0A1Y1QY76_9GAMM</name>
<keyword evidence="3 5" id="KW-1133">Transmembrane helix</keyword>
<reference evidence="7 8" key="1">
    <citation type="submission" date="2017-01" db="EMBL/GenBank/DDBJ databases">
        <title>Novel large sulfur bacteria in the metagenomes of groundwater-fed chemosynthetic microbial mats in the Lake Huron basin.</title>
        <authorList>
            <person name="Sharrar A.M."/>
            <person name="Flood B.E."/>
            <person name="Bailey J.V."/>
            <person name="Jones D.S."/>
            <person name="Biddanda B."/>
            <person name="Ruberg S.A."/>
            <person name="Marcus D.N."/>
            <person name="Dick G.J."/>
        </authorList>
    </citation>
    <scope>NUCLEOTIDE SEQUENCE [LARGE SCALE GENOMIC DNA]</scope>
    <source>
        <strain evidence="7">A8</strain>
    </source>
</reference>
<feature type="transmembrane region" description="Helical" evidence="5">
    <location>
        <begin position="155"/>
        <end position="173"/>
    </location>
</feature>
<feature type="transmembrane region" description="Helical" evidence="5">
    <location>
        <begin position="29"/>
        <end position="48"/>
    </location>
</feature>